<keyword evidence="6" id="KW-1278">Translocase</keyword>
<evidence type="ECO:0000313" key="8">
    <source>
        <dbReference type="EMBL" id="MBP2023826.1"/>
    </source>
</evidence>
<comment type="cofactor">
    <cofactor evidence="6">
        <name>FMN</name>
        <dbReference type="ChEBI" id="CHEBI:58210"/>
    </cofactor>
</comment>
<evidence type="ECO:0000256" key="3">
    <source>
        <dbReference type="ARBA" id="ARBA00022630"/>
    </source>
</evidence>
<comment type="caution">
    <text evidence="8">The sequence shown here is derived from an EMBL/GenBank/DDBJ whole genome shotgun (WGS) entry which is preliminary data.</text>
</comment>
<dbReference type="InterPro" id="IPR007329">
    <property type="entry name" value="FMN-bd"/>
</dbReference>
<dbReference type="EMBL" id="JAGGLL010000039">
    <property type="protein sequence ID" value="MBP2023826.1"/>
    <property type="molecule type" value="Genomic_DNA"/>
</dbReference>
<keyword evidence="3 6" id="KW-0285">Flavoprotein</keyword>
<evidence type="ECO:0000256" key="4">
    <source>
        <dbReference type="ARBA" id="ARBA00022643"/>
    </source>
</evidence>
<evidence type="ECO:0000256" key="6">
    <source>
        <dbReference type="HAMAP-Rule" id="MF_00479"/>
    </source>
</evidence>
<dbReference type="Pfam" id="PF04205">
    <property type="entry name" value="FMN_bind"/>
    <property type="match status" value="1"/>
</dbReference>
<evidence type="ECO:0000313" key="9">
    <source>
        <dbReference type="Proteomes" id="UP001519308"/>
    </source>
</evidence>
<organism evidence="8 9">
    <name type="scientific">Clostridium punense</name>
    <dbReference type="NCBI Taxonomy" id="1054297"/>
    <lineage>
        <taxon>Bacteria</taxon>
        <taxon>Bacillati</taxon>
        <taxon>Bacillota</taxon>
        <taxon>Clostridia</taxon>
        <taxon>Eubacteriales</taxon>
        <taxon>Clostridiaceae</taxon>
        <taxon>Clostridium</taxon>
    </lineage>
</organism>
<comment type="similarity">
    <text evidence="6">Belongs to the RnfG family.</text>
</comment>
<keyword evidence="6" id="KW-0812">Transmembrane</keyword>
<accession>A0ABS4K9B0</accession>
<comment type="subunit">
    <text evidence="6">The complex is composed of six subunits: RnfA, RnfB, RnfC, RnfD, RnfE and RnfG.</text>
</comment>
<dbReference type="EC" id="7.-.-.-" evidence="6"/>
<dbReference type="SMART" id="SM00900">
    <property type="entry name" value="FMN_bind"/>
    <property type="match status" value="1"/>
</dbReference>
<feature type="modified residue" description="FMN phosphoryl threonine" evidence="6">
    <location>
        <position position="157"/>
    </location>
</feature>
<dbReference type="NCBIfam" id="TIGR01947">
    <property type="entry name" value="rnfG"/>
    <property type="match status" value="1"/>
</dbReference>
<dbReference type="Proteomes" id="UP001519308">
    <property type="component" value="Unassembled WGS sequence"/>
</dbReference>
<keyword evidence="6" id="KW-0472">Membrane</keyword>
<evidence type="ECO:0000256" key="2">
    <source>
        <dbReference type="ARBA" id="ARBA00022553"/>
    </source>
</evidence>
<protein>
    <recommendedName>
        <fullName evidence="6">Ion-translocating oxidoreductase complex subunit G</fullName>
        <ecNumber evidence="6">7.-.-.-</ecNumber>
    </recommendedName>
    <alternativeName>
        <fullName evidence="6">Rnf electron transport complex subunit G</fullName>
    </alternativeName>
</protein>
<keyword evidence="9" id="KW-1185">Reference proteome</keyword>
<dbReference type="InterPro" id="IPR010209">
    <property type="entry name" value="Ion_transpt_RnfG/RsxG"/>
</dbReference>
<evidence type="ECO:0000259" key="7">
    <source>
        <dbReference type="SMART" id="SM00900"/>
    </source>
</evidence>
<dbReference type="PANTHER" id="PTHR36118:SF1">
    <property type="entry name" value="ION-TRANSLOCATING OXIDOREDUCTASE COMPLEX SUBUNIT G"/>
    <property type="match status" value="1"/>
</dbReference>
<reference evidence="8 9" key="1">
    <citation type="submission" date="2021-03" db="EMBL/GenBank/DDBJ databases">
        <title>Genomic Encyclopedia of Type Strains, Phase IV (KMG-IV): sequencing the most valuable type-strain genomes for metagenomic binning, comparative biology and taxonomic classification.</title>
        <authorList>
            <person name="Goeker M."/>
        </authorList>
    </citation>
    <scope>NUCLEOTIDE SEQUENCE [LARGE SCALE GENOMIC DNA]</scope>
    <source>
        <strain evidence="8 9">DSM 28650</strain>
    </source>
</reference>
<keyword evidence="6" id="KW-1003">Cell membrane</keyword>
<comment type="subcellular location">
    <subcellularLocation>
        <location evidence="6">Cell membrane</location>
        <topology evidence="6">Single-pass membrane protein</topology>
    </subcellularLocation>
</comment>
<proteinExistence type="inferred from homology"/>
<name>A0ABS4K9B0_9CLOT</name>
<keyword evidence="5 6" id="KW-0249">Electron transport</keyword>
<dbReference type="PIRSF" id="PIRSF006091">
    <property type="entry name" value="E_trnsport_RnfG"/>
    <property type="match status" value="1"/>
</dbReference>
<evidence type="ECO:0000256" key="1">
    <source>
        <dbReference type="ARBA" id="ARBA00022448"/>
    </source>
</evidence>
<feature type="domain" description="FMN-binding" evidence="7">
    <location>
        <begin position="91"/>
        <end position="174"/>
    </location>
</feature>
<gene>
    <name evidence="6" type="primary">rnfG</name>
    <name evidence="8" type="ORF">J2Z44_003668</name>
</gene>
<keyword evidence="4 6" id="KW-0288">FMN</keyword>
<dbReference type="PANTHER" id="PTHR36118">
    <property type="entry name" value="ION-TRANSLOCATING OXIDOREDUCTASE COMPLEX SUBUNIT G"/>
    <property type="match status" value="1"/>
</dbReference>
<keyword evidence="1 6" id="KW-0813">Transport</keyword>
<dbReference type="HAMAP" id="MF_00479">
    <property type="entry name" value="RsxG_RnfG"/>
    <property type="match status" value="1"/>
</dbReference>
<keyword evidence="2 6" id="KW-0597">Phosphoprotein</keyword>
<dbReference type="RefSeq" id="WP_021285783.1">
    <property type="nucleotide sequence ID" value="NZ_JAGGLL010000039.1"/>
</dbReference>
<evidence type="ECO:0000256" key="5">
    <source>
        <dbReference type="ARBA" id="ARBA00022982"/>
    </source>
</evidence>
<keyword evidence="6" id="KW-1133">Transmembrane helix</keyword>
<sequence>MKENLKLGIKLLIIAGVAGLLLGFAYQITKGPIEAKAKEEQALAMKELLPSADDFNKSEKDYSSDKNIDSIYEGNKSGKLSGYLFTVKSSGYGGPITMMVGISTEGKVEGVKILAHTETPGLGSNAEKPKFKDQFKGKPALKELAVGTDIQAMTGSTITSKAVTNGVNTAIKFYNAQLKGAK</sequence>
<comment type="function">
    <text evidence="6">Part of a membrane-bound complex that couples electron transfer with translocation of ions across the membrane.</text>
</comment>